<feature type="transmembrane region" description="Helical" evidence="1">
    <location>
        <begin position="180"/>
        <end position="200"/>
    </location>
</feature>
<keyword evidence="1" id="KW-0812">Transmembrane</keyword>
<evidence type="ECO:0000313" key="3">
    <source>
        <dbReference type="RefSeq" id="XP_052118915.1"/>
    </source>
</evidence>
<organism evidence="2 3">
    <name type="scientific">Arachis duranensis</name>
    <name type="common">Wild peanut</name>
    <dbReference type="NCBI Taxonomy" id="130453"/>
    <lineage>
        <taxon>Eukaryota</taxon>
        <taxon>Viridiplantae</taxon>
        <taxon>Streptophyta</taxon>
        <taxon>Embryophyta</taxon>
        <taxon>Tracheophyta</taxon>
        <taxon>Spermatophyta</taxon>
        <taxon>Magnoliopsida</taxon>
        <taxon>eudicotyledons</taxon>
        <taxon>Gunneridae</taxon>
        <taxon>Pentapetalae</taxon>
        <taxon>rosids</taxon>
        <taxon>fabids</taxon>
        <taxon>Fabales</taxon>
        <taxon>Fabaceae</taxon>
        <taxon>Papilionoideae</taxon>
        <taxon>50 kb inversion clade</taxon>
        <taxon>dalbergioids sensu lato</taxon>
        <taxon>Dalbergieae</taxon>
        <taxon>Pterocarpus clade</taxon>
        <taxon>Arachis</taxon>
    </lineage>
</organism>
<keyword evidence="2" id="KW-1185">Reference proteome</keyword>
<gene>
    <name evidence="3" type="primary">LOC107492843</name>
</gene>
<dbReference type="Gene3D" id="3.40.50.300">
    <property type="entry name" value="P-loop containing nucleotide triphosphate hydrolases"/>
    <property type="match status" value="1"/>
</dbReference>
<reference evidence="3" key="2">
    <citation type="submission" date="2025-08" db="UniProtKB">
        <authorList>
            <consortium name="RefSeq"/>
        </authorList>
    </citation>
    <scope>IDENTIFICATION</scope>
    <source>
        <tissue evidence="3">Whole plant</tissue>
    </source>
</reference>
<name>A0A9C6TRL8_ARADU</name>
<accession>A0A9C6TRL8</accession>
<keyword evidence="1" id="KW-0472">Membrane</keyword>
<sequence length="205" mass="22830">MDMHLSANNLSFLAELLSFYKFPGEEIPIVRGSALSALQGTNEELGKKAILKLMDAVDAYISDPVRQLDNRKCFLYSDEKVLNKVQEGSLPKAITSFIQHDFRVSHQIAIESTLANADVIPLYYCLLSPDLSAKKQGSITALEVWRANEAVESAAEEYLVSHVNIKSTLSFSQPSFVTIYLQHAANIIFVTIIVIVINMIEGFYL</sequence>
<evidence type="ECO:0000313" key="2">
    <source>
        <dbReference type="Proteomes" id="UP000515211"/>
    </source>
</evidence>
<dbReference type="KEGG" id="adu:107492843"/>
<keyword evidence="1" id="KW-1133">Transmembrane helix</keyword>
<protein>
    <submittedName>
        <fullName evidence="3">Uncharacterized protein LOC107492843</fullName>
    </submittedName>
</protein>
<evidence type="ECO:0000256" key="1">
    <source>
        <dbReference type="SAM" id="Phobius"/>
    </source>
</evidence>
<reference evidence="2" key="1">
    <citation type="journal article" date="2016" name="Nat. Genet.">
        <title>The genome sequences of Arachis duranensis and Arachis ipaensis, the diploid ancestors of cultivated peanut.</title>
        <authorList>
            <person name="Bertioli D.J."/>
            <person name="Cannon S.B."/>
            <person name="Froenicke L."/>
            <person name="Huang G."/>
            <person name="Farmer A.D."/>
            <person name="Cannon E.K."/>
            <person name="Liu X."/>
            <person name="Gao D."/>
            <person name="Clevenger J."/>
            <person name="Dash S."/>
            <person name="Ren L."/>
            <person name="Moretzsohn M.C."/>
            <person name="Shirasawa K."/>
            <person name="Huang W."/>
            <person name="Vidigal B."/>
            <person name="Abernathy B."/>
            <person name="Chu Y."/>
            <person name="Niederhuth C.E."/>
            <person name="Umale P."/>
            <person name="Araujo A.C."/>
            <person name="Kozik A."/>
            <person name="Kim K.D."/>
            <person name="Burow M.D."/>
            <person name="Varshney R.K."/>
            <person name="Wang X."/>
            <person name="Zhang X."/>
            <person name="Barkley N."/>
            <person name="Guimaraes P.M."/>
            <person name="Isobe S."/>
            <person name="Guo B."/>
            <person name="Liao B."/>
            <person name="Stalker H.T."/>
            <person name="Schmitz R.J."/>
            <person name="Scheffler B.E."/>
            <person name="Leal-Bertioli S.C."/>
            <person name="Xun X."/>
            <person name="Jackson S.A."/>
            <person name="Michelmore R."/>
            <person name="Ozias-Akins P."/>
        </authorList>
    </citation>
    <scope>NUCLEOTIDE SEQUENCE [LARGE SCALE GENOMIC DNA]</scope>
    <source>
        <strain evidence="2">cv. V14167</strain>
    </source>
</reference>
<dbReference type="InterPro" id="IPR027417">
    <property type="entry name" value="P-loop_NTPase"/>
</dbReference>
<proteinExistence type="predicted"/>
<dbReference type="Proteomes" id="UP000515211">
    <property type="component" value="Chromosome 6"/>
</dbReference>
<dbReference type="RefSeq" id="XP_052118915.1">
    <property type="nucleotide sequence ID" value="XM_052262955.1"/>
</dbReference>
<dbReference type="GeneID" id="107492843"/>
<dbReference type="AlphaFoldDB" id="A0A9C6TRL8"/>